<dbReference type="Proteomes" id="UP000245697">
    <property type="component" value="Unassembled WGS sequence"/>
</dbReference>
<reference evidence="2 3" key="1">
    <citation type="submission" date="2018-05" db="EMBL/GenBank/DDBJ databases">
        <title>Genomic Encyclopedia of Archaeal and Bacterial Type Strains, Phase II (KMG-II): from individual species to whole genera.</title>
        <authorList>
            <person name="Goeker M."/>
        </authorList>
    </citation>
    <scope>NUCLEOTIDE SEQUENCE [LARGE SCALE GENOMIC DNA]</scope>
    <source>
        <strain evidence="2 3">DSM 45184</strain>
    </source>
</reference>
<keyword evidence="3" id="KW-1185">Reference proteome</keyword>
<comment type="caution">
    <text evidence="2">The sequence shown here is derived from an EMBL/GenBank/DDBJ whole genome shotgun (WGS) entry which is preliminary data.</text>
</comment>
<dbReference type="OrthoDB" id="25607at2"/>
<organism evidence="2 3">
    <name type="scientific">Actinoplanes xinjiangensis</name>
    <dbReference type="NCBI Taxonomy" id="512350"/>
    <lineage>
        <taxon>Bacteria</taxon>
        <taxon>Bacillati</taxon>
        <taxon>Actinomycetota</taxon>
        <taxon>Actinomycetes</taxon>
        <taxon>Micromonosporales</taxon>
        <taxon>Micromonosporaceae</taxon>
        <taxon>Actinoplanes</taxon>
    </lineage>
</organism>
<sequence length="93" mass="10114">MFIANHQITLDIPVLAALLRHDFTAVATKEARFDPRMLVAEAVLDPVPTTGWASAGLDRRIAGIRRAVQDTLDDWPSRTVSPPVAAPVRPMAS</sequence>
<gene>
    <name evidence="2" type="ORF">BC793_1573</name>
</gene>
<evidence type="ECO:0000313" key="3">
    <source>
        <dbReference type="Proteomes" id="UP000245697"/>
    </source>
</evidence>
<protein>
    <recommendedName>
        <fullName evidence="4">1-acyl-sn-glycerol-3-phosphate acyltransferase</fullName>
    </recommendedName>
</protein>
<dbReference type="SUPFAM" id="SSF69593">
    <property type="entry name" value="Glycerol-3-phosphate (1)-acyltransferase"/>
    <property type="match status" value="1"/>
</dbReference>
<evidence type="ECO:0008006" key="4">
    <source>
        <dbReference type="Google" id="ProtNLM"/>
    </source>
</evidence>
<dbReference type="RefSeq" id="WP_109603294.1">
    <property type="nucleotide sequence ID" value="NZ_BONA01000121.1"/>
</dbReference>
<name>A0A316EE80_9ACTN</name>
<evidence type="ECO:0000313" key="2">
    <source>
        <dbReference type="EMBL" id="PWK26964.1"/>
    </source>
</evidence>
<dbReference type="EMBL" id="QGGR01000057">
    <property type="protein sequence ID" value="PWK26964.1"/>
    <property type="molecule type" value="Genomic_DNA"/>
</dbReference>
<dbReference type="AlphaFoldDB" id="A0A316EE80"/>
<accession>A0A316EE80</accession>
<evidence type="ECO:0000256" key="1">
    <source>
        <dbReference type="SAM" id="MobiDB-lite"/>
    </source>
</evidence>
<proteinExistence type="predicted"/>
<feature type="region of interest" description="Disordered" evidence="1">
    <location>
        <begin position="74"/>
        <end position="93"/>
    </location>
</feature>